<dbReference type="PANTHER" id="PTHR12192">
    <property type="entry name" value="CATION TRANSPORT PROTEIN CHAC-RELATED"/>
    <property type="match status" value="1"/>
</dbReference>
<evidence type="ECO:0000256" key="2">
    <source>
        <dbReference type="ARBA" id="ARBA00012344"/>
    </source>
</evidence>
<keyword evidence="7" id="KW-1185">Reference proteome</keyword>
<dbReference type="Pfam" id="PF04752">
    <property type="entry name" value="ChaC"/>
    <property type="match status" value="1"/>
</dbReference>
<comment type="similarity">
    <text evidence="1">Belongs to the gamma-glutamylcyclotransferase family. ChaC subfamily.</text>
</comment>
<evidence type="ECO:0000256" key="3">
    <source>
        <dbReference type="ARBA" id="ARBA00023239"/>
    </source>
</evidence>
<evidence type="ECO:0000313" key="7">
    <source>
        <dbReference type="Proteomes" id="UP001283361"/>
    </source>
</evidence>
<dbReference type="EMBL" id="JAWDGP010004825">
    <property type="protein sequence ID" value="KAK3761846.1"/>
    <property type="molecule type" value="Genomic_DNA"/>
</dbReference>
<proteinExistence type="inferred from homology"/>
<evidence type="ECO:0000256" key="5">
    <source>
        <dbReference type="SAM" id="MobiDB-lite"/>
    </source>
</evidence>
<evidence type="ECO:0000256" key="4">
    <source>
        <dbReference type="ARBA" id="ARBA00048073"/>
    </source>
</evidence>
<dbReference type="GO" id="GO:0006751">
    <property type="term" value="P:glutathione catabolic process"/>
    <property type="evidence" value="ECO:0007669"/>
    <property type="project" value="InterPro"/>
</dbReference>
<keyword evidence="3" id="KW-0456">Lyase</keyword>
<comment type="caution">
    <text evidence="6">The sequence shown here is derived from an EMBL/GenBank/DDBJ whole genome shotgun (WGS) entry which is preliminary data.</text>
</comment>
<dbReference type="SUPFAM" id="SSF110857">
    <property type="entry name" value="Gamma-glutamyl cyclotransferase-like"/>
    <property type="match status" value="1"/>
</dbReference>
<feature type="compositionally biased region" description="Polar residues" evidence="5">
    <location>
        <begin position="64"/>
        <end position="77"/>
    </location>
</feature>
<protein>
    <recommendedName>
        <fullName evidence="2">glutathione-specific gamma-glutamylcyclotransferase</fullName>
        <ecNumber evidence="2">4.3.2.7</ecNumber>
    </recommendedName>
</protein>
<evidence type="ECO:0000256" key="1">
    <source>
        <dbReference type="ARBA" id="ARBA00009662"/>
    </source>
</evidence>
<feature type="compositionally biased region" description="Polar residues" evidence="5">
    <location>
        <begin position="320"/>
        <end position="330"/>
    </location>
</feature>
<dbReference type="InterPro" id="IPR013024">
    <property type="entry name" value="GGCT-like"/>
</dbReference>
<dbReference type="EC" id="4.3.2.7" evidence="2"/>
<dbReference type="AlphaFoldDB" id="A0AAE0Z4A2"/>
<accession>A0AAE0Z4A2</accession>
<comment type="catalytic activity">
    <reaction evidence="4">
        <text>glutathione = L-cysteinylglycine + 5-oxo-L-proline</text>
        <dbReference type="Rhea" id="RHEA:47724"/>
        <dbReference type="ChEBI" id="CHEBI:57925"/>
        <dbReference type="ChEBI" id="CHEBI:58402"/>
        <dbReference type="ChEBI" id="CHEBI:61694"/>
        <dbReference type="EC" id="4.3.2.7"/>
    </reaction>
</comment>
<dbReference type="Proteomes" id="UP001283361">
    <property type="component" value="Unassembled WGS sequence"/>
</dbReference>
<evidence type="ECO:0000313" key="6">
    <source>
        <dbReference type="EMBL" id="KAK3761846.1"/>
    </source>
</evidence>
<sequence length="472" mass="52622">MSVSQQPAFYNKPSVLHVSTFDNLRSTERQTITLPLIPNNIFSPLNSFTFKESSPLHIARKPPSTLSTEATSISNDTAKPRRSSDFACDMDLSSLERLDTTTVRDVPQKTVLPRPHLTSSSMTTFIEAGSLSKAPSDISVDEYPLQPNLPCSSNSSETHRSLPAITNTDTEATRNFKTAAPMHSVHNSNPQRQYPVKMEQLPLQQPTEHPTLWVFGYGSLMWKTDFTYRSKKIGFIKGYERRFYLGNTTYRGCPGQPGRVANLVEVENGQTWGVAFEVHGEEEVAKVLKNLYAREVVSGGYLVMTANFYPRESDTRRTARASNSTDSLSSLVDDEDTSPEPTPNFRGNSVPGEKSERADPESIQVILFTVTEKSEFYLGPDDVDSMASQIVRAKGSAGTNVEYVTKTADFVRMHIPEDEDSHLFQLDAKVRELVYKAQARDAERVRLGLSDIAHDLHETSYDHPQATVVKAS</sequence>
<dbReference type="GO" id="GO:0061928">
    <property type="term" value="F:glutathione specific gamma-glutamylcyclotransferase activity"/>
    <property type="evidence" value="ECO:0007669"/>
    <property type="project" value="UniProtKB-EC"/>
</dbReference>
<dbReference type="GO" id="GO:0005737">
    <property type="term" value="C:cytoplasm"/>
    <property type="evidence" value="ECO:0007669"/>
    <property type="project" value="TreeGrafter"/>
</dbReference>
<dbReference type="Gene3D" id="3.10.490.10">
    <property type="entry name" value="Gamma-glutamyl cyclotransferase-like"/>
    <property type="match status" value="1"/>
</dbReference>
<feature type="region of interest" description="Disordered" evidence="5">
    <location>
        <begin position="313"/>
        <end position="359"/>
    </location>
</feature>
<dbReference type="CDD" id="cd06661">
    <property type="entry name" value="GGCT_like"/>
    <property type="match status" value="1"/>
</dbReference>
<dbReference type="InterPro" id="IPR036568">
    <property type="entry name" value="GGCT-like_sf"/>
</dbReference>
<gene>
    <name evidence="6" type="ORF">RRG08_014208</name>
</gene>
<feature type="region of interest" description="Disordered" evidence="5">
    <location>
        <begin position="58"/>
        <end position="84"/>
    </location>
</feature>
<reference evidence="6" key="1">
    <citation type="journal article" date="2023" name="G3 (Bethesda)">
        <title>A reference genome for the long-term kleptoplast-retaining sea slug Elysia crispata morphotype clarki.</title>
        <authorList>
            <person name="Eastman K.E."/>
            <person name="Pendleton A.L."/>
            <person name="Shaikh M.A."/>
            <person name="Suttiyut T."/>
            <person name="Ogas R."/>
            <person name="Tomko P."/>
            <person name="Gavelis G."/>
            <person name="Widhalm J.R."/>
            <person name="Wisecaver J.H."/>
        </authorList>
    </citation>
    <scope>NUCLEOTIDE SEQUENCE</scope>
    <source>
        <strain evidence="6">ECLA1</strain>
    </source>
</reference>
<name>A0AAE0Z4A2_9GAST</name>
<organism evidence="6 7">
    <name type="scientific">Elysia crispata</name>
    <name type="common">lettuce slug</name>
    <dbReference type="NCBI Taxonomy" id="231223"/>
    <lineage>
        <taxon>Eukaryota</taxon>
        <taxon>Metazoa</taxon>
        <taxon>Spiralia</taxon>
        <taxon>Lophotrochozoa</taxon>
        <taxon>Mollusca</taxon>
        <taxon>Gastropoda</taxon>
        <taxon>Heterobranchia</taxon>
        <taxon>Euthyneura</taxon>
        <taxon>Panpulmonata</taxon>
        <taxon>Sacoglossa</taxon>
        <taxon>Placobranchoidea</taxon>
        <taxon>Plakobranchidae</taxon>
        <taxon>Elysia</taxon>
    </lineage>
</organism>
<dbReference type="InterPro" id="IPR006840">
    <property type="entry name" value="ChaC"/>
</dbReference>
<dbReference type="PANTHER" id="PTHR12192:SF26">
    <property type="entry name" value="GLUTATHIONE-SPECIFIC GAMMA-GLUTAMYLCYCLOTRANSFERASE 1"/>
    <property type="match status" value="1"/>
</dbReference>